<reference evidence="5 6" key="1">
    <citation type="journal article" date="2006" name="J. Virol.">
        <title>Genome of crocodilepox virus.</title>
        <authorList>
            <person name="Afonso C.L."/>
            <person name="Tulman E.R."/>
            <person name="Delhon G."/>
            <person name="Lu Z."/>
            <person name="Viljoen G.J."/>
            <person name="Wallace D.B."/>
            <person name="Kutish G.F."/>
            <person name="Rock D.L."/>
        </authorList>
    </citation>
    <scope>NUCLEOTIDE SEQUENCE [LARGE SCALE GENOMIC DNA]</scope>
    <source>
        <strain evidence="6">Isolate Crocodylus niloticus/Zimbabwe/Ume/2001</strain>
    </source>
</reference>
<feature type="compositionally biased region" description="Gly residues" evidence="2">
    <location>
        <begin position="513"/>
        <end position="523"/>
    </location>
</feature>
<organismHost>
    <name type="scientific">Crocodylus niloticus</name>
    <name type="common">Nile crocodile</name>
    <name type="synonym">African crocodile</name>
    <dbReference type="NCBI Taxonomy" id="8501"/>
</organismHost>
<evidence type="ECO:0000259" key="4">
    <source>
        <dbReference type="Pfam" id="PF13168"/>
    </source>
</evidence>
<feature type="compositionally biased region" description="Low complexity" evidence="2">
    <location>
        <begin position="524"/>
        <end position="537"/>
    </location>
</feature>
<evidence type="ECO:0000256" key="2">
    <source>
        <dbReference type="SAM" id="MobiDB-lite"/>
    </source>
</evidence>
<feature type="coiled-coil region" evidence="1">
    <location>
        <begin position="1575"/>
        <end position="1602"/>
    </location>
</feature>
<dbReference type="RefSeq" id="YP_784231.1">
    <property type="nucleotide sequence ID" value="NC_008030.1"/>
</dbReference>
<organism evidence="5 6">
    <name type="scientific">Nile crocodilepox virus (isolate Crocodylus niloticus/Zimbabwe/Ume/2001)</name>
    <name type="common">CRV</name>
    <dbReference type="NCBI Taxonomy" id="1289473"/>
    <lineage>
        <taxon>Viruses</taxon>
        <taxon>Varidnaviria</taxon>
        <taxon>Bamfordvirae</taxon>
        <taxon>Nucleocytoviricota</taxon>
        <taxon>Pokkesviricetes</taxon>
        <taxon>Chitovirales</taxon>
        <taxon>Poxviridae</taxon>
        <taxon>Chordopoxvirinae</taxon>
        <taxon>Crocodylidpoxvirus</taxon>
        <taxon>Crocodylidpoxvirus nilecrocodilepox</taxon>
        <taxon>Nile crocodilepox virus</taxon>
    </lineage>
</organism>
<dbReference type="Pfam" id="PF13168">
    <property type="entry name" value="Poxvirus_B22R_C"/>
    <property type="match status" value="1"/>
</dbReference>
<evidence type="ECO:0000256" key="1">
    <source>
        <dbReference type="SAM" id="Coils"/>
    </source>
</evidence>
<dbReference type="KEGG" id="vg:4363430"/>
<organismHost>
    <name type="scientific">Crocodylus porosus</name>
    <name type="common">Saltwater crocodile</name>
    <name type="synonym">Estuarine crocodile</name>
    <dbReference type="NCBI Taxonomy" id="8502"/>
</organismHost>
<keyword evidence="1" id="KW-0175">Coiled coil</keyword>
<evidence type="ECO:0000313" key="6">
    <source>
        <dbReference type="Proteomes" id="UP000011300"/>
    </source>
</evidence>
<feature type="compositionally biased region" description="Acidic residues" evidence="2">
    <location>
        <begin position="1762"/>
        <end position="1790"/>
    </location>
</feature>
<feature type="compositionally biased region" description="Gly residues" evidence="2">
    <location>
        <begin position="450"/>
        <end position="465"/>
    </location>
</feature>
<dbReference type="Proteomes" id="UP000011300">
    <property type="component" value="Segment"/>
</dbReference>
<evidence type="ECO:0000256" key="3">
    <source>
        <dbReference type="SAM" id="Phobius"/>
    </source>
</evidence>
<dbReference type="GeneID" id="4363430"/>
<feature type="domain" description="Poxvirus B22R protein C-terminal" evidence="4">
    <location>
        <begin position="777"/>
        <end position="972"/>
    </location>
</feature>
<organismHost>
    <name type="scientific">Crocodylus johnstoni</name>
    <name type="common">Australian freshwater crocodile</name>
    <dbReference type="NCBI Taxonomy" id="184234"/>
</organismHost>
<feature type="region of interest" description="Disordered" evidence="2">
    <location>
        <begin position="1762"/>
        <end position="1795"/>
    </location>
</feature>
<keyword evidence="3" id="KW-0812">Transmembrane</keyword>
<keyword evidence="6" id="KW-1185">Reference proteome</keyword>
<name>Q070L0_CPRVZ</name>
<dbReference type="InterPro" id="IPR025128">
    <property type="entry name" value="Poxvirus_B22R_C_dom"/>
</dbReference>
<feature type="compositionally biased region" description="Low complexity" evidence="2">
    <location>
        <begin position="298"/>
        <end position="308"/>
    </location>
</feature>
<feature type="compositionally biased region" description="Pro residues" evidence="2">
    <location>
        <begin position="489"/>
        <end position="510"/>
    </location>
</feature>
<keyword evidence="3" id="KW-0472">Membrane</keyword>
<feature type="transmembrane region" description="Helical" evidence="3">
    <location>
        <begin position="1801"/>
        <end position="1823"/>
    </location>
</feature>
<accession>Q070L0</accession>
<protein>
    <submittedName>
        <fullName evidence="5">B22R-like protein</fullName>
    </submittedName>
</protein>
<gene>
    <name evidence="5" type="ORF">CRV041</name>
</gene>
<feature type="compositionally biased region" description="Low complexity" evidence="2">
    <location>
        <begin position="476"/>
        <end position="488"/>
    </location>
</feature>
<feature type="region of interest" description="Disordered" evidence="2">
    <location>
        <begin position="402"/>
        <end position="697"/>
    </location>
</feature>
<feature type="region of interest" description="Disordered" evidence="2">
    <location>
        <begin position="272"/>
        <end position="339"/>
    </location>
</feature>
<sequence>MSCAARHKALAAFTALAALLATVAGSIEDRICFSKRSIYHSNGLGAKGRAHQEALDRKVDGFVREFLGGLPWDEYLTNVTNELQWLCENTTDPDPRDGGVLSFSSAANDSVISCLNASGDFPPPRDRMYYGSGGGFTVAINGSNSEKELKCMLGSTSGYLIHSSFNHSCDLTLLNARDNLTVPEGYIMNLTDKHLDVASGISYFWCRINQTDNECRDEEHILALRSRLSVYGTVAGSKNKPKTLQNSSESVEDVDVMNMYCKTHCPPSITLLRTRRSDDKNPKLPPGPFSKIVQSVTGDPGSSSDSDSSGGGRIRIPPGTDMVQFGPSGPKNGAFGVSSRDLDKASGKLADNLKKMFPHIPTDTGIEDLTQIGRGFDPGTLPGGQIMGQGLGDKLTNIGSRASAAQSLGHDVSVRSRAGPSGAPHPGGRGDGGARPRPGSSHISVPTSGPGRGRGAGSGGRGAGRGSWLPPPQPGSSSDSDSSSDMPVFAPPPQRPPPQVPPARFPPQQFPPRGGGFRGGFRGGSSSSDTGYDTSEGMDGQGAVNRRRFLPPARNLYERHNRPPTPVNPQSPYGSSSDSDSPYTGPGDESGPVSRAPGFENDGRRRHYWLPPPRSLSSSSSGDEITGAVGYDPGSDSDVESKFGLNLDTGSGPVRPDERRHQKERRRGFGQRDRSDSSSSDSDSDTPSKDRSRRRCRRSLEDDALICGIASGVSDNNPGGRSGDRLQERFKKAQKQQRGQAAALGAAFTSVSLSTSHTYTVERLYRGDFSTGDRGADIANVVSESLNKLGSSVAGAGMMSGNAKVMAVGLVGQSIGGLIDIGLAIYELVSGNRQEPDPDPVAELYSTYAQYVATYEAGARLCLLPDSRLSVTVAYRHRGMDAEAGEKSLPHASDTPPSVIKYLRTDLAGYTARVQVACPRGTLRLMQGDIRQYLLQFVEGDDNVKHYFINAVAMVSDYANATLTCGIEEGLYFVPYEPDPSEFQLLDRAGIGEPEDLRRLPSNVCDLFPFKRFYFLTSGCEYDKGQVAMTYTTCSVLLRRSLWDEKNRRWFLPDPFAHPGSDVKVFTFAKYDFWDATLKPNETPGHDDYCTVRDSQICYFSEPMVLDDQYTCHPRSRRLYVEIAPFKTTGVYSAIVITCPWLSTPTVLPPWAPVTRINVGKGYTSAMFSFMKTEQTASIYCQHNTNERMKSDLITVTSRVPGNAKKDIGWFDTRDGDDAERIRTILGEQFPKLAKTCVPNSHYITELNKQHWSPSKYELPKELKEKCKVSLVKRERIVIAEYADPADLDAAVIDRVGKYYPGAISTTYDVTQLEDGYVVNKHLFWSNADLGLRTYNALMVSVFACSIRGNRYLERKWDLIDEMIYYPLKTNNWGKDGLYTFSSFKSLCDATIKIRNRQLEVSCKSYSVPILLKGRQLCVSVTTSINHCNGDNVAATRGCTLEESELGAIPKPGTPSSKMYRPGSYPQYYCYASGNNANVWRLPYYHVCRSFVLIYYHDLEIESQYFSPPPYPLARFFSPGDVIIPSALYALVLELKSAVASLADYTQNPLIREINAISAYLTHGGRQITRVFVDGEMLAASYEAREERIEQLEDEIRSTLVRIVDYISDQEEVRRRQQSAEHNRMQCCLLNAVERTSSEVYSDARYTCPDYEDFILIDHADNETRYLMVNNSLGLESAYVYWNETQVSCTELVAVMLTGPEDIRDLENSIDRTLIEEAMDRIFEEYDKNVTDIIMHYLNETRNHSGYGPEYGDGMNLDDVYDNYGEEDESYDEDGYDNDGYDDYEEEDDSGTLPDVPTSTILSVTLVPIALLAIATLMFLCYWRVTRTGFYRVKPRSNKTLRTRVLDFYDKACGAAPIVGTPSTVALLSDDQTD</sequence>
<dbReference type="EMBL" id="DQ356948">
    <property type="protein sequence ID" value="ABJ08932.1"/>
    <property type="molecule type" value="Genomic_DNA"/>
</dbReference>
<proteinExistence type="predicted"/>
<feature type="compositionally biased region" description="Low complexity" evidence="2">
    <location>
        <begin position="571"/>
        <end position="587"/>
    </location>
</feature>
<evidence type="ECO:0000313" key="5">
    <source>
        <dbReference type="EMBL" id="ABJ08932.1"/>
    </source>
</evidence>
<keyword evidence="3" id="KW-1133">Transmembrane helix</keyword>